<evidence type="ECO:0000256" key="3">
    <source>
        <dbReference type="ARBA" id="ARBA00012513"/>
    </source>
</evidence>
<dbReference type="InterPro" id="IPR016024">
    <property type="entry name" value="ARM-type_fold"/>
</dbReference>
<keyword evidence="4" id="KW-0723">Serine/threonine-protein kinase</keyword>
<dbReference type="RefSeq" id="XP_022458928.1">
    <property type="nucleotide sequence ID" value="XM_022603199.1"/>
</dbReference>
<evidence type="ECO:0000256" key="8">
    <source>
        <dbReference type="ARBA" id="ARBA00022777"/>
    </source>
</evidence>
<comment type="catalytic activity">
    <reaction evidence="12">
        <text>L-threonyl-[protein] + ATP = O-phospho-L-threonyl-[protein] + ADP + H(+)</text>
        <dbReference type="Rhea" id="RHEA:46608"/>
        <dbReference type="Rhea" id="RHEA-COMP:11060"/>
        <dbReference type="Rhea" id="RHEA-COMP:11605"/>
        <dbReference type="ChEBI" id="CHEBI:15378"/>
        <dbReference type="ChEBI" id="CHEBI:30013"/>
        <dbReference type="ChEBI" id="CHEBI:30616"/>
        <dbReference type="ChEBI" id="CHEBI:61977"/>
        <dbReference type="ChEBI" id="CHEBI:456216"/>
        <dbReference type="EC" id="2.7.11.1"/>
    </reaction>
</comment>
<dbReference type="Pfam" id="PF23593">
    <property type="entry name" value="HEAT_ATR"/>
    <property type="match status" value="1"/>
</dbReference>
<reference evidence="17" key="1">
    <citation type="submission" date="2013-12" db="EMBL/GenBank/DDBJ databases">
        <authorList>
            <person name="Genoscope - CEA"/>
        </authorList>
    </citation>
    <scope>NUCLEOTIDE SEQUENCE</scope>
    <source>
        <strain evidence="17">CBS 1993</strain>
    </source>
</reference>
<dbReference type="SUPFAM" id="SSF48371">
    <property type="entry name" value="ARM repeat"/>
    <property type="match status" value="1"/>
</dbReference>
<dbReference type="GO" id="GO:0005694">
    <property type="term" value="C:chromosome"/>
    <property type="evidence" value="ECO:0007669"/>
    <property type="project" value="TreeGrafter"/>
</dbReference>
<dbReference type="OrthoDB" id="381190at2759"/>
<dbReference type="InterPro" id="IPR014009">
    <property type="entry name" value="PIK_FAT"/>
</dbReference>
<dbReference type="Pfam" id="PF02260">
    <property type="entry name" value="FATC"/>
    <property type="match status" value="1"/>
</dbReference>
<dbReference type="PANTHER" id="PTHR11139">
    <property type="entry name" value="ATAXIA TELANGIECTASIA MUTATED ATM -RELATED"/>
    <property type="match status" value="1"/>
</dbReference>
<dbReference type="InterPro" id="IPR003151">
    <property type="entry name" value="PIK-rel_kinase_FAT"/>
</dbReference>
<evidence type="ECO:0000256" key="7">
    <source>
        <dbReference type="ARBA" id="ARBA00022763"/>
    </source>
</evidence>
<dbReference type="InterPro" id="IPR036940">
    <property type="entry name" value="PI3/4_kinase_cat_sf"/>
</dbReference>
<dbReference type="EC" id="2.7.11.1" evidence="3"/>
<feature type="domain" description="FAT" evidence="15">
    <location>
        <begin position="1346"/>
        <end position="1904"/>
    </location>
</feature>
<evidence type="ECO:0000256" key="11">
    <source>
        <dbReference type="ARBA" id="ARBA00023242"/>
    </source>
</evidence>
<dbReference type="PROSITE" id="PS51189">
    <property type="entry name" value="FAT"/>
    <property type="match status" value="1"/>
</dbReference>
<dbReference type="Gene3D" id="3.30.1010.10">
    <property type="entry name" value="Phosphatidylinositol 3-kinase Catalytic Subunit, Chain A, domain 4"/>
    <property type="match status" value="1"/>
</dbReference>
<keyword evidence="5" id="KW-0808">Transferase</keyword>
<dbReference type="InterPro" id="IPR003152">
    <property type="entry name" value="FATC_dom"/>
</dbReference>
<evidence type="ECO:0000256" key="10">
    <source>
        <dbReference type="ARBA" id="ARBA00023204"/>
    </source>
</evidence>
<evidence type="ECO:0000256" key="6">
    <source>
        <dbReference type="ARBA" id="ARBA00022741"/>
    </source>
</evidence>
<dbReference type="InterPro" id="IPR011009">
    <property type="entry name" value="Kinase-like_dom_sf"/>
</dbReference>
<dbReference type="InterPro" id="IPR056802">
    <property type="entry name" value="ATR-like_M-HEAT"/>
</dbReference>
<feature type="domain" description="PI3K/PI4K catalytic" evidence="14">
    <location>
        <begin position="2013"/>
        <end position="2320"/>
    </location>
</feature>
<evidence type="ECO:0000256" key="12">
    <source>
        <dbReference type="ARBA" id="ARBA00047899"/>
    </source>
</evidence>
<evidence type="ECO:0000256" key="13">
    <source>
        <dbReference type="ARBA" id="ARBA00048679"/>
    </source>
</evidence>
<reference evidence="17" key="2">
    <citation type="submission" date="2014-02" db="EMBL/GenBank/DDBJ databases">
        <title>Complete DNA sequence of /Kuraishia capsulata/ illustrates novel genomic features among budding yeasts (/Saccharomycotina/).</title>
        <authorList>
            <person name="Morales L."/>
            <person name="Noel B."/>
            <person name="Porcel B."/>
            <person name="Marcet-Houben M."/>
            <person name="Hullo M-F."/>
            <person name="Sacerdot C."/>
            <person name="Tekaia F."/>
            <person name="Leh-Louis V."/>
            <person name="Despons L."/>
            <person name="Khanna V."/>
            <person name="Aury J-M."/>
            <person name="Barbe V."/>
            <person name="Couloux A."/>
            <person name="Labadie K."/>
            <person name="Pelletier E."/>
            <person name="Souciet J-L."/>
            <person name="Boekhout T."/>
            <person name="Gabaldon T."/>
            <person name="Wincker P."/>
            <person name="Dujon B."/>
        </authorList>
    </citation>
    <scope>NUCLEOTIDE SEQUENCE</scope>
    <source>
        <strain evidence="17">CBS 1993</strain>
    </source>
</reference>
<dbReference type="GeneID" id="34520316"/>
<dbReference type="SMART" id="SM00802">
    <property type="entry name" value="UME"/>
    <property type="match status" value="1"/>
</dbReference>
<evidence type="ECO:0000259" key="16">
    <source>
        <dbReference type="PROSITE" id="PS51190"/>
    </source>
</evidence>
<dbReference type="Gene3D" id="1.10.1070.11">
    <property type="entry name" value="Phosphatidylinositol 3-/4-kinase, catalytic domain"/>
    <property type="match status" value="1"/>
</dbReference>
<dbReference type="Pfam" id="PF08064">
    <property type="entry name" value="UME"/>
    <property type="match status" value="1"/>
</dbReference>
<comment type="catalytic activity">
    <reaction evidence="13">
        <text>L-seryl-[protein] + ATP = O-phospho-L-seryl-[protein] + ADP + H(+)</text>
        <dbReference type="Rhea" id="RHEA:17989"/>
        <dbReference type="Rhea" id="RHEA-COMP:9863"/>
        <dbReference type="Rhea" id="RHEA-COMP:11604"/>
        <dbReference type="ChEBI" id="CHEBI:15378"/>
        <dbReference type="ChEBI" id="CHEBI:29999"/>
        <dbReference type="ChEBI" id="CHEBI:30616"/>
        <dbReference type="ChEBI" id="CHEBI:83421"/>
        <dbReference type="ChEBI" id="CHEBI:456216"/>
        <dbReference type="EC" id="2.7.11.1"/>
    </reaction>
</comment>
<dbReference type="Gene3D" id="1.25.40.10">
    <property type="entry name" value="Tetratricopeptide repeat domain"/>
    <property type="match status" value="1"/>
</dbReference>
<gene>
    <name evidence="17" type="ORF">KUCA_T00002909001</name>
</gene>
<dbReference type="SUPFAM" id="SSF56112">
    <property type="entry name" value="Protein kinase-like (PK-like)"/>
    <property type="match status" value="1"/>
</dbReference>
<dbReference type="InterPro" id="IPR012993">
    <property type="entry name" value="UME"/>
</dbReference>
<sequence length="2353" mass="267790">MSDKEAQISLVLDAILATGISKPQPDDAVTLDILLSNVLPAYANQQTTNDRFVLKIFKAIQIIAVRSKSALVESLNYQSILVNVVQFFNSTIYSNEIIESAYSAIIQMISEVFSGKIRNEKYQSDITEYLASYLDEHLNALISEINSVSTVVMYDELQRHNSDLVSQLSICAHVLQIVLNFSSTGLNGLDLQHSLTLESFIRKQWFLLDNFVSFIGNEERFSGILSSLYGLMFKSLYYYTFASDYLRTERLSQLSSNIQHFLNKPMVSYTDGNIAASLAEVILLTMLRCSELECLPVFLSSVQVKPFHFIKANDSTQELDLARILAMMEAVRLKLQGRSDDTPDFVKPFLKSRLDNTHLETLQSDVMEAIYPQSMETKTFVGFHSYEERQSQFKGRFSSVLEPSFTALDVSSFVKDTLEGREFFLEQSTQARVDIISLINCLGKCLCCLTGDMDRSTMICCKCDVVVNDSMYLPDVIDTSRVPPDAVILISQFLEKVIFSNSEIVLDHLICTAMLITMRRLFISYPIFANTDTYRRFWDFLKTCFRSKSREVRLSSAKLYPFFLLHPSIQVRDYNVDIIMTELNSIGPGKATDYLFEAVIVAWGELTIVTPVSDKLFVMLNPLIHFIGSANQFHSSKAIQVLEVAASSKKLTPWQLIEPFIPYVSLTVVQKLKSRPSFLTSFCDLIRLDPRNFLRRTIQYTAPYLIRSYKDDIIGDIAKRTGESRHSIIQATFPKILALLIFTEDEINETKIMKILGNASPAYKGLKWKIFMDRLDILPVFYEVLVFSGPEAEDKVIRKLKWLMHTKASIRGSNDLDEFLGSHILRIIQTISEWINNVRGKAPYISQVQNLRGLNTLIRMAGNSLVSCLPQILSCLQVGAEQPGLVSNVLRCIYSLVEMLTEDPLVIIGDTILSFILQKYSSFDTECQARAKEIVDLLFSETKLSFKKATFCGQIFSIVGCEGLLSSLENSSQMMQQHRGFAAYTLLVELERKSHSDNKWVMLQTLEDLERFFERFQKEHQNICLNQRSYGKVIRLLVDSLMNASYKFKDSVPEIPKKCAVMLSAIGSLDNSRLGTDKLKGSEDVMIPITCFEDGLEASKFVTHFINNVLVPAYWASEESTKQLLLAYTMQEYLKFLGLFNKDVEVLSKPSSDTPSHGLLWSRFNRTSQTTLVPLLHSKYKVFPVPAATVEFPVFKDDKPYADWIKTFTMELLNRIIRGKLGTRFRNATAITACASHAIKGQDIVIPQYLLPYFCLILVTASEDSAQIIKSEFMEILDAELSEDAHSSIADGLRSCYESVFSVLDFFRIWLSSRKQKKISTKDKNVTLHNDAFQVEEFLRSMSFFMLAKKSSQSNSYERSALYLDQFYRTENKLGKEQDYFESIQKVYSEIGDLDALDGILKTFSTQSLSEKLLQFEYSKDFSVKLEGLETLASSRTYDSAERWSTRTRLFKALYDHNHHGQLLEKLNSGVAHQELSLVPDRCRKEWATLGLQASVFLGDLANMKRWVFETEQVFLPPSLSGFALYVYDEVAKGLISLSSSEFEETLKHIDNARDHLGVSLRSTKNSSPLRNKEILNLLHMLYDFHCLTSAISNQNQQSLTSAVDLVKSRLRNTSMEFESSFKMQSLQTSVLSLGQTSQSGPMWLENSKLARKSGKLDIATNAVMKAMMEDTLNVDVEHAKLLWSQGEQRQAISLMRTYLESDESPSPKAQLKLAKWLDQSANVSSTEIIREYLLACSLDKESGKAHYHLGRYYNKILDSQIEGDPRVKKSEKDFYGEGELNVVKQYMRAIQFSPRYLFETLPKVVTLWLDFSESYRDLSEIQNFSKENILSRRETSYNGITKILTNSLMAMPKYYWYSVLSQLISRILHPDATTASLIQKIVVTLCQNYPETSLWSAFSQYKSTSEARQAKGTEIFDAVKNLPCIVSSDLDNGRIVHSALQFLESLLGICRVDLGKRKTSADLKDDLNFQHSGSCLALFIPLRSNFQLALSNTQAVQKKGFPSETRIRFQAIDRHVQILSSMQRPRRLFVKGSNGGRYSILCKPHDDLRKDARLMEFTTVVDRLLKRDPESERRNLQISSYAVVPLNEQMGIIEWVDGCRTLRNIWLSYLSSAGNPCDIGYCKKALADEKSTEEKIKNFERLLDKYPPIFHLWFLDQFPDPSTWYANRNNYVRSSAVMSIVGYLVGMGDRHGDNILISESTGRIMHVDFDCLFDKGLSLAIPERVPFRLTQNMVDACGVTGYEGAFRKACEATNNLVRTNESTLMNVLESFLYDPIIDWMPKKQKSATKRKVQKNDRYYSQAALSAIRRKIRGVLDVEGMPVSVEGQVDAIILQATNVENLAQMYIGWMPFL</sequence>
<evidence type="ECO:0000259" key="15">
    <source>
        <dbReference type="PROSITE" id="PS51189"/>
    </source>
</evidence>
<dbReference type="InterPro" id="IPR057564">
    <property type="entry name" value="HEAT_ATR"/>
</dbReference>
<dbReference type="PROSITE" id="PS51190">
    <property type="entry name" value="FATC"/>
    <property type="match status" value="1"/>
</dbReference>
<name>W6MPA3_9ASCO</name>
<dbReference type="HOGENOM" id="CLU_000178_4_0_1"/>
<dbReference type="InterPro" id="IPR018936">
    <property type="entry name" value="PI3/4_kinase_CS"/>
</dbReference>
<dbReference type="SMART" id="SM00146">
    <property type="entry name" value="PI3Kc"/>
    <property type="match status" value="1"/>
</dbReference>
<dbReference type="GO" id="GO:0006281">
    <property type="term" value="P:DNA repair"/>
    <property type="evidence" value="ECO:0007669"/>
    <property type="project" value="UniProtKB-KW"/>
</dbReference>
<protein>
    <recommendedName>
        <fullName evidence="3">non-specific serine/threonine protein kinase</fullName>
        <ecNumber evidence="3">2.7.11.1</ecNumber>
    </recommendedName>
</protein>
<dbReference type="Pfam" id="PF02259">
    <property type="entry name" value="FAT"/>
    <property type="match status" value="1"/>
</dbReference>
<proteinExistence type="inferred from homology"/>
<evidence type="ECO:0000256" key="1">
    <source>
        <dbReference type="ARBA" id="ARBA00004123"/>
    </source>
</evidence>
<dbReference type="GO" id="GO:0000077">
    <property type="term" value="P:DNA damage checkpoint signaling"/>
    <property type="evidence" value="ECO:0007669"/>
    <property type="project" value="TreeGrafter"/>
</dbReference>
<dbReference type="Pfam" id="PF25030">
    <property type="entry name" value="M-HEAT_ATR"/>
    <property type="match status" value="1"/>
</dbReference>
<keyword evidence="18" id="KW-1185">Reference proteome</keyword>
<keyword evidence="8" id="KW-0418">Kinase</keyword>
<evidence type="ECO:0000259" key="14">
    <source>
        <dbReference type="PROSITE" id="PS50290"/>
    </source>
</evidence>
<dbReference type="Pfam" id="PF00454">
    <property type="entry name" value="PI3_PI4_kinase"/>
    <property type="match status" value="1"/>
</dbReference>
<dbReference type="SMART" id="SM01343">
    <property type="entry name" value="FATC"/>
    <property type="match status" value="1"/>
</dbReference>
<keyword evidence="10" id="KW-0234">DNA repair</keyword>
<evidence type="ECO:0000256" key="9">
    <source>
        <dbReference type="ARBA" id="ARBA00022840"/>
    </source>
</evidence>
<evidence type="ECO:0000256" key="4">
    <source>
        <dbReference type="ARBA" id="ARBA00022527"/>
    </source>
</evidence>
<evidence type="ECO:0000313" key="18">
    <source>
        <dbReference type="Proteomes" id="UP000019384"/>
    </source>
</evidence>
<keyword evidence="7" id="KW-0227">DNA damage</keyword>
<evidence type="ECO:0000256" key="2">
    <source>
        <dbReference type="ARBA" id="ARBA00010769"/>
    </source>
</evidence>
<dbReference type="GO" id="GO:0005634">
    <property type="term" value="C:nucleus"/>
    <property type="evidence" value="ECO:0007669"/>
    <property type="project" value="UniProtKB-SubCell"/>
</dbReference>
<feature type="domain" description="FATC" evidence="16">
    <location>
        <begin position="2321"/>
        <end position="2353"/>
    </location>
</feature>
<evidence type="ECO:0000256" key="5">
    <source>
        <dbReference type="ARBA" id="ARBA00022679"/>
    </source>
</evidence>
<dbReference type="EMBL" id="HG793127">
    <property type="protein sequence ID" value="CDK26932.1"/>
    <property type="molecule type" value="Genomic_DNA"/>
</dbReference>
<dbReference type="Proteomes" id="UP000019384">
    <property type="component" value="Unassembled WGS sequence"/>
</dbReference>
<organism evidence="17 18">
    <name type="scientific">Kuraishia capsulata CBS 1993</name>
    <dbReference type="NCBI Taxonomy" id="1382522"/>
    <lineage>
        <taxon>Eukaryota</taxon>
        <taxon>Fungi</taxon>
        <taxon>Dikarya</taxon>
        <taxon>Ascomycota</taxon>
        <taxon>Saccharomycotina</taxon>
        <taxon>Pichiomycetes</taxon>
        <taxon>Pichiales</taxon>
        <taxon>Pichiaceae</taxon>
        <taxon>Kuraishia</taxon>
    </lineage>
</organism>
<dbReference type="PANTHER" id="PTHR11139:SF125">
    <property type="entry name" value="SERINE_THREONINE-PROTEIN KINASE MEC1"/>
    <property type="match status" value="1"/>
</dbReference>
<dbReference type="STRING" id="1382522.W6MPA3"/>
<dbReference type="GO" id="GO:0000723">
    <property type="term" value="P:telomere maintenance"/>
    <property type="evidence" value="ECO:0007669"/>
    <property type="project" value="TreeGrafter"/>
</dbReference>
<evidence type="ECO:0000313" key="17">
    <source>
        <dbReference type="EMBL" id="CDK26932.1"/>
    </source>
</evidence>
<dbReference type="PROSITE" id="PS50290">
    <property type="entry name" value="PI3_4_KINASE_3"/>
    <property type="match status" value="1"/>
</dbReference>
<accession>W6MPA3</accession>
<dbReference type="InterPro" id="IPR000403">
    <property type="entry name" value="PI3/4_kinase_cat_dom"/>
</dbReference>
<keyword evidence="9" id="KW-0067">ATP-binding</keyword>
<dbReference type="GO" id="GO:0004674">
    <property type="term" value="F:protein serine/threonine kinase activity"/>
    <property type="evidence" value="ECO:0007669"/>
    <property type="project" value="UniProtKB-KW"/>
</dbReference>
<dbReference type="InterPro" id="IPR011990">
    <property type="entry name" value="TPR-like_helical_dom_sf"/>
</dbReference>
<dbReference type="CDD" id="cd00892">
    <property type="entry name" value="PIKKc_ATR"/>
    <property type="match status" value="1"/>
</dbReference>
<keyword evidence="11" id="KW-0539">Nucleus</keyword>
<comment type="similarity">
    <text evidence="2">Belongs to the PI3/PI4-kinase family. ATM subfamily.</text>
</comment>
<comment type="subcellular location">
    <subcellularLocation>
        <location evidence="1">Nucleus</location>
    </subcellularLocation>
</comment>
<dbReference type="PROSITE" id="PS00916">
    <property type="entry name" value="PI3_4_KINASE_2"/>
    <property type="match status" value="1"/>
</dbReference>
<dbReference type="GO" id="GO:0005524">
    <property type="term" value="F:ATP binding"/>
    <property type="evidence" value="ECO:0007669"/>
    <property type="project" value="UniProtKB-KW"/>
</dbReference>
<dbReference type="InterPro" id="IPR050517">
    <property type="entry name" value="DDR_Repair_Kinase"/>
</dbReference>
<keyword evidence="6" id="KW-0547">Nucleotide-binding</keyword>